<evidence type="ECO:0000256" key="5">
    <source>
        <dbReference type="ARBA" id="ARBA00023136"/>
    </source>
</evidence>
<accession>A0A4R6M6H8</accession>
<feature type="transmembrane region" description="Helical" evidence="6">
    <location>
        <begin position="235"/>
        <end position="253"/>
    </location>
</feature>
<gene>
    <name evidence="8" type="ORF">DFP79_3010</name>
</gene>
<reference evidence="8 9" key="1">
    <citation type="submission" date="2019-03" db="EMBL/GenBank/DDBJ databases">
        <title>Genomic Encyclopedia of Type Strains, Phase III (KMG-III): the genomes of soil and plant-associated and newly described type strains.</title>
        <authorList>
            <person name="Whitman W."/>
        </authorList>
    </citation>
    <scope>NUCLEOTIDE SEQUENCE [LARGE SCALE GENOMIC DNA]</scope>
    <source>
        <strain evidence="8 9">CECT 7378</strain>
    </source>
</reference>
<sequence>MSISQLFLWITAAIWGFAFVAQSVGMEELGPYGFNAARFTLATLAMLPLAFFFDRKYNIDVRVTTQAGLSGGLILFIGSALQQVGLQYTSTANAGFITALYMLIVPLIGLFLKHKIEPKVWCGVAFAIVGFYLLTVGPHLSIHKGDSLMLIGAFFWASHVLVVNHYVSKVRIVTFSVIQLMVVSVLSWGVALSIEDISWAAISISWMPIVYTGVASSAIAYTLQMLGQKNVAPSIAALILSTEAVFAALGGWLLLDEELTSRSIFACALIFLGMLISQWPTTKKVLTEAV</sequence>
<dbReference type="InterPro" id="IPR051258">
    <property type="entry name" value="Diverse_Substrate_Transporter"/>
</dbReference>
<evidence type="ECO:0000313" key="9">
    <source>
        <dbReference type="Proteomes" id="UP000294656"/>
    </source>
</evidence>
<feature type="transmembrane region" description="Helical" evidence="6">
    <location>
        <begin position="65"/>
        <end position="86"/>
    </location>
</feature>
<feature type="transmembrane region" description="Helical" evidence="6">
    <location>
        <begin position="32"/>
        <end position="53"/>
    </location>
</feature>
<feature type="transmembrane region" description="Helical" evidence="6">
    <location>
        <begin position="148"/>
        <end position="167"/>
    </location>
</feature>
<evidence type="ECO:0000256" key="1">
    <source>
        <dbReference type="ARBA" id="ARBA00004651"/>
    </source>
</evidence>
<dbReference type="InterPro" id="IPR037185">
    <property type="entry name" value="EmrE-like"/>
</dbReference>
<comment type="caution">
    <text evidence="8">The sequence shown here is derived from an EMBL/GenBank/DDBJ whole genome shotgun (WGS) entry which is preliminary data.</text>
</comment>
<evidence type="ECO:0000256" key="3">
    <source>
        <dbReference type="ARBA" id="ARBA00022692"/>
    </source>
</evidence>
<keyword evidence="2" id="KW-1003">Cell membrane</keyword>
<dbReference type="RefSeq" id="WP_133504726.1">
    <property type="nucleotide sequence ID" value="NZ_SNXC01000014.1"/>
</dbReference>
<dbReference type="SUPFAM" id="SSF103481">
    <property type="entry name" value="Multidrug resistance efflux transporter EmrE"/>
    <property type="match status" value="2"/>
</dbReference>
<feature type="transmembrane region" description="Helical" evidence="6">
    <location>
        <begin position="259"/>
        <end position="276"/>
    </location>
</feature>
<dbReference type="AlphaFoldDB" id="A0A4R6M6H8"/>
<dbReference type="PANTHER" id="PTHR42920:SF5">
    <property type="entry name" value="EAMA DOMAIN-CONTAINING PROTEIN"/>
    <property type="match status" value="1"/>
</dbReference>
<feature type="transmembrane region" description="Helical" evidence="6">
    <location>
        <begin position="197"/>
        <end position="223"/>
    </location>
</feature>
<evidence type="ECO:0000259" key="7">
    <source>
        <dbReference type="Pfam" id="PF00892"/>
    </source>
</evidence>
<organism evidence="8 9">
    <name type="scientific">Marinomonas balearica</name>
    <dbReference type="NCBI Taxonomy" id="491947"/>
    <lineage>
        <taxon>Bacteria</taxon>
        <taxon>Pseudomonadati</taxon>
        <taxon>Pseudomonadota</taxon>
        <taxon>Gammaproteobacteria</taxon>
        <taxon>Oceanospirillales</taxon>
        <taxon>Oceanospirillaceae</taxon>
        <taxon>Marinomonas</taxon>
    </lineage>
</organism>
<dbReference type="InterPro" id="IPR000620">
    <property type="entry name" value="EamA_dom"/>
</dbReference>
<dbReference type="Pfam" id="PF00892">
    <property type="entry name" value="EamA"/>
    <property type="match status" value="2"/>
</dbReference>
<feature type="transmembrane region" description="Helical" evidence="6">
    <location>
        <begin position="92"/>
        <end position="112"/>
    </location>
</feature>
<evidence type="ECO:0000256" key="4">
    <source>
        <dbReference type="ARBA" id="ARBA00022989"/>
    </source>
</evidence>
<evidence type="ECO:0000256" key="2">
    <source>
        <dbReference type="ARBA" id="ARBA00022475"/>
    </source>
</evidence>
<keyword evidence="3 6" id="KW-0812">Transmembrane</keyword>
<name>A0A4R6M6H8_9GAMM</name>
<protein>
    <submittedName>
        <fullName evidence="8">Threonine/homoserine efflux transporter RhtA</fullName>
    </submittedName>
</protein>
<dbReference type="GO" id="GO:0005886">
    <property type="term" value="C:plasma membrane"/>
    <property type="evidence" value="ECO:0007669"/>
    <property type="project" value="UniProtKB-SubCell"/>
</dbReference>
<feature type="transmembrane region" description="Helical" evidence="6">
    <location>
        <begin position="124"/>
        <end position="142"/>
    </location>
</feature>
<evidence type="ECO:0000256" key="6">
    <source>
        <dbReference type="SAM" id="Phobius"/>
    </source>
</evidence>
<dbReference type="PANTHER" id="PTHR42920">
    <property type="entry name" value="OS03G0707200 PROTEIN-RELATED"/>
    <property type="match status" value="1"/>
</dbReference>
<feature type="transmembrane region" description="Helical" evidence="6">
    <location>
        <begin position="7"/>
        <end position="26"/>
    </location>
</feature>
<proteinExistence type="predicted"/>
<dbReference type="OrthoDB" id="9804865at2"/>
<feature type="domain" description="EamA" evidence="7">
    <location>
        <begin position="6"/>
        <end position="135"/>
    </location>
</feature>
<dbReference type="Proteomes" id="UP000294656">
    <property type="component" value="Unassembled WGS sequence"/>
</dbReference>
<evidence type="ECO:0000313" key="8">
    <source>
        <dbReference type="EMBL" id="TDO96435.1"/>
    </source>
</evidence>
<dbReference type="EMBL" id="SNXC01000014">
    <property type="protein sequence ID" value="TDO96435.1"/>
    <property type="molecule type" value="Genomic_DNA"/>
</dbReference>
<feature type="domain" description="EamA" evidence="7">
    <location>
        <begin position="144"/>
        <end position="276"/>
    </location>
</feature>
<keyword evidence="9" id="KW-1185">Reference proteome</keyword>
<keyword evidence="4 6" id="KW-1133">Transmembrane helix</keyword>
<comment type="subcellular location">
    <subcellularLocation>
        <location evidence="1">Cell membrane</location>
        <topology evidence="1">Multi-pass membrane protein</topology>
    </subcellularLocation>
</comment>
<keyword evidence="5 6" id="KW-0472">Membrane</keyword>
<feature type="transmembrane region" description="Helical" evidence="6">
    <location>
        <begin position="172"/>
        <end position="191"/>
    </location>
</feature>